<keyword evidence="1" id="KW-0812">Transmembrane</keyword>
<dbReference type="Gene3D" id="2.80.10.50">
    <property type="match status" value="1"/>
</dbReference>
<dbReference type="RefSeq" id="WP_096343582.1">
    <property type="nucleotide sequence ID" value="NZ_NWMW01000002.1"/>
</dbReference>
<evidence type="ECO:0000313" key="4">
    <source>
        <dbReference type="Proteomes" id="UP000218366"/>
    </source>
</evidence>
<dbReference type="EMBL" id="NWMW01000002">
    <property type="protein sequence ID" value="PCD02204.1"/>
    <property type="molecule type" value="Genomic_DNA"/>
</dbReference>
<dbReference type="InterPro" id="IPR035992">
    <property type="entry name" value="Ricin_B-like_lectins"/>
</dbReference>
<comment type="caution">
    <text evidence="3">The sequence shown here is derived from an EMBL/GenBank/DDBJ whole genome shotgun (WGS) entry which is preliminary data.</text>
</comment>
<reference evidence="3 4" key="1">
    <citation type="submission" date="2017-09" db="EMBL/GenBank/DDBJ databases">
        <title>Sphingomonas spermidinifaciens 9NM-10, whole genome shotgun sequence.</title>
        <authorList>
            <person name="Feng G."/>
            <person name="Zhu H."/>
        </authorList>
    </citation>
    <scope>NUCLEOTIDE SEQUENCE [LARGE SCALE GENOMIC DNA]</scope>
    <source>
        <strain evidence="3 4">9NM-10</strain>
    </source>
</reference>
<dbReference type="CDD" id="cd00161">
    <property type="entry name" value="beta-trefoil_Ricin-like"/>
    <property type="match status" value="1"/>
</dbReference>
<dbReference type="PROSITE" id="PS50231">
    <property type="entry name" value="RICIN_B_LECTIN"/>
    <property type="match status" value="1"/>
</dbReference>
<name>A0A2A4B3E2_9SPHN</name>
<feature type="transmembrane region" description="Helical" evidence="1">
    <location>
        <begin position="128"/>
        <end position="151"/>
    </location>
</feature>
<dbReference type="SUPFAM" id="SSF50370">
    <property type="entry name" value="Ricin B-like lectins"/>
    <property type="match status" value="1"/>
</dbReference>
<accession>A0A2A4B3E2</accession>
<dbReference type="Pfam" id="PF14200">
    <property type="entry name" value="RicinB_lectin_2"/>
    <property type="match status" value="1"/>
</dbReference>
<keyword evidence="1" id="KW-0472">Membrane</keyword>
<gene>
    <name evidence="3" type="ORF">COC42_12140</name>
</gene>
<dbReference type="AlphaFoldDB" id="A0A2A4B3E2"/>
<dbReference type="Proteomes" id="UP000218366">
    <property type="component" value="Unassembled WGS sequence"/>
</dbReference>
<feature type="domain" description="Ricin B lectin" evidence="2">
    <location>
        <begin position="295"/>
        <end position="370"/>
    </location>
</feature>
<proteinExistence type="predicted"/>
<protein>
    <recommendedName>
        <fullName evidence="2">Ricin B lectin domain-containing protein</fullName>
    </recommendedName>
</protein>
<keyword evidence="4" id="KW-1185">Reference proteome</keyword>
<evidence type="ECO:0000313" key="3">
    <source>
        <dbReference type="EMBL" id="PCD02204.1"/>
    </source>
</evidence>
<keyword evidence="1" id="KW-1133">Transmembrane helix</keyword>
<sequence>MSLIYPENEQRVARAEQLLSESVSIQVDCVALWNDIEILIKELNDVIAERYRDLGELPPKPETIKVDIAEVDFYVTVAWSFTAGVLDTVLFDRFKTAIVTSITKRNPTFRAVAQEELIKALGVTRGGMVGGVIGAFIMLVVDVGIGIVIAASQGAAQKEAALKAIQELLVVRAQLHRVHVRLRYFKDRLIELKGAMRAISGMRFTPEDVDRIVKPIIGDVRGQLDLITPLHAYVGLAQRDFQRGWLSSYDVPYTNKSTFLISRIDDENFAADLWDSKKEDNAAVFGGNRIHQGLNQQWTLSRVRDSEQGVLIVSGLSSKALTVFQASRDPGARIVQYEMNDGHNQQWYTAKGPAESFFLISRATGYALSLGPRIDSVSASLVQQPLSADRRQLWTIMPPVFDMLPSDVEIF</sequence>
<evidence type="ECO:0000256" key="1">
    <source>
        <dbReference type="SAM" id="Phobius"/>
    </source>
</evidence>
<dbReference type="OrthoDB" id="9801455at2"/>
<evidence type="ECO:0000259" key="2">
    <source>
        <dbReference type="Pfam" id="PF14200"/>
    </source>
</evidence>
<organism evidence="3 4">
    <name type="scientific">Sphingomonas spermidinifaciens</name>
    <dbReference type="NCBI Taxonomy" id="1141889"/>
    <lineage>
        <taxon>Bacteria</taxon>
        <taxon>Pseudomonadati</taxon>
        <taxon>Pseudomonadota</taxon>
        <taxon>Alphaproteobacteria</taxon>
        <taxon>Sphingomonadales</taxon>
        <taxon>Sphingomonadaceae</taxon>
        <taxon>Sphingomonas</taxon>
    </lineage>
</organism>
<dbReference type="InterPro" id="IPR000772">
    <property type="entry name" value="Ricin_B_lectin"/>
</dbReference>